<evidence type="ECO:0000313" key="2">
    <source>
        <dbReference type="Proteomes" id="UP000184069"/>
    </source>
</evidence>
<dbReference type="Proteomes" id="UP000184069">
    <property type="component" value="Unassembled WGS sequence"/>
</dbReference>
<reference evidence="1 2" key="1">
    <citation type="submission" date="2016-11" db="EMBL/GenBank/DDBJ databases">
        <authorList>
            <person name="Jaros S."/>
            <person name="Januszkiewicz K."/>
            <person name="Wedrychowicz H."/>
        </authorList>
    </citation>
    <scope>NUCLEOTIDE SEQUENCE [LARGE SCALE GENOMIC DNA]</scope>
    <source>
        <strain evidence="1 2">DSM 27621</strain>
    </source>
</reference>
<organism evidence="1 2">
    <name type="scientific">Chryseobacterium contaminans</name>
    <dbReference type="NCBI Taxonomy" id="1423959"/>
    <lineage>
        <taxon>Bacteria</taxon>
        <taxon>Pseudomonadati</taxon>
        <taxon>Bacteroidota</taxon>
        <taxon>Flavobacteriia</taxon>
        <taxon>Flavobacteriales</taxon>
        <taxon>Weeksellaceae</taxon>
        <taxon>Chryseobacterium group</taxon>
        <taxon>Chryseobacterium</taxon>
    </lineage>
</organism>
<evidence type="ECO:0000313" key="1">
    <source>
        <dbReference type="EMBL" id="SHM34797.1"/>
    </source>
</evidence>
<name>A0A1M7I305_9FLAO</name>
<dbReference type="STRING" id="1423959.SAMN05444407_11379"/>
<proteinExistence type="predicted"/>
<dbReference type="AlphaFoldDB" id="A0A1M7I305"/>
<accession>A0A1M7I305</accession>
<sequence>MKKLKRQELKKIEGGLLLPIIECDENWNCPTGLCCTSGMICRDPRRYPCI</sequence>
<gene>
    <name evidence="1" type="ORF">SAMN05444407_11379</name>
</gene>
<dbReference type="RefSeq" id="WP_165601960.1">
    <property type="nucleotide sequence ID" value="NZ_FRBM01000013.1"/>
</dbReference>
<protein>
    <submittedName>
        <fullName evidence="1">Uncharacterized protein</fullName>
    </submittedName>
</protein>
<dbReference type="EMBL" id="FRBM01000013">
    <property type="protein sequence ID" value="SHM34797.1"/>
    <property type="molecule type" value="Genomic_DNA"/>
</dbReference>